<dbReference type="Pfam" id="PF00593">
    <property type="entry name" value="TonB_dep_Rec_b-barrel"/>
    <property type="match status" value="1"/>
</dbReference>
<evidence type="ECO:0000256" key="7">
    <source>
        <dbReference type="ARBA" id="ARBA00023237"/>
    </source>
</evidence>
<comment type="caution">
    <text evidence="12">The sequence shown here is derived from an EMBL/GenBank/DDBJ whole genome shotgun (WGS) entry which is preliminary data.</text>
</comment>
<dbReference type="InterPro" id="IPR000531">
    <property type="entry name" value="Beta-barrel_TonB"/>
</dbReference>
<dbReference type="Proteomes" id="UP000237640">
    <property type="component" value="Unassembled WGS sequence"/>
</dbReference>
<feature type="domain" description="TonB-dependent receptor plug" evidence="11">
    <location>
        <begin position="52"/>
        <end position="163"/>
    </location>
</feature>
<protein>
    <submittedName>
        <fullName evidence="12">Iron complex outermembrane receptor protein</fullName>
    </submittedName>
</protein>
<evidence type="ECO:0000256" key="3">
    <source>
        <dbReference type="ARBA" id="ARBA00022452"/>
    </source>
</evidence>
<name>A0A2T0M9U6_9FLAO</name>
<dbReference type="Gene3D" id="2.170.130.10">
    <property type="entry name" value="TonB-dependent receptor, plug domain"/>
    <property type="match status" value="1"/>
</dbReference>
<dbReference type="PANTHER" id="PTHR30069:SF28">
    <property type="entry name" value="TONB-DEPENDENT RECEPTOR YNCD-RELATED"/>
    <property type="match status" value="1"/>
</dbReference>
<dbReference type="RefSeq" id="WP_106145572.1">
    <property type="nucleotide sequence ID" value="NZ_PVYX01000002.1"/>
</dbReference>
<dbReference type="PROSITE" id="PS52016">
    <property type="entry name" value="TONB_DEPENDENT_REC_3"/>
    <property type="match status" value="1"/>
</dbReference>
<dbReference type="InterPro" id="IPR012910">
    <property type="entry name" value="Plug_dom"/>
</dbReference>
<evidence type="ECO:0000259" key="11">
    <source>
        <dbReference type="Pfam" id="PF07715"/>
    </source>
</evidence>
<evidence type="ECO:0000259" key="10">
    <source>
        <dbReference type="Pfam" id="PF00593"/>
    </source>
</evidence>
<keyword evidence="12" id="KW-0675">Receptor</keyword>
<evidence type="ECO:0000313" key="13">
    <source>
        <dbReference type="Proteomes" id="UP000237640"/>
    </source>
</evidence>
<proteinExistence type="inferred from homology"/>
<keyword evidence="7 8" id="KW-0998">Cell outer membrane</keyword>
<keyword evidence="3 8" id="KW-1134">Transmembrane beta strand</keyword>
<dbReference type="Pfam" id="PF07715">
    <property type="entry name" value="Plug"/>
    <property type="match status" value="1"/>
</dbReference>
<dbReference type="PANTHER" id="PTHR30069">
    <property type="entry name" value="TONB-DEPENDENT OUTER MEMBRANE RECEPTOR"/>
    <property type="match status" value="1"/>
</dbReference>
<evidence type="ECO:0000256" key="1">
    <source>
        <dbReference type="ARBA" id="ARBA00004571"/>
    </source>
</evidence>
<dbReference type="EMBL" id="PVYX01000002">
    <property type="protein sequence ID" value="PRX54281.1"/>
    <property type="molecule type" value="Genomic_DNA"/>
</dbReference>
<dbReference type="GO" id="GO:0015344">
    <property type="term" value="F:siderophore uptake transmembrane transporter activity"/>
    <property type="evidence" value="ECO:0007669"/>
    <property type="project" value="TreeGrafter"/>
</dbReference>
<reference evidence="12 13" key="1">
    <citation type="submission" date="2018-03" db="EMBL/GenBank/DDBJ databases">
        <title>Genomic Encyclopedia of Archaeal and Bacterial Type Strains, Phase II (KMG-II): from individual species to whole genera.</title>
        <authorList>
            <person name="Goeker M."/>
        </authorList>
    </citation>
    <scope>NUCLEOTIDE SEQUENCE [LARGE SCALE GENOMIC DNA]</scope>
    <source>
        <strain evidence="12 13">DSM 25027</strain>
    </source>
</reference>
<dbReference type="CDD" id="cd01347">
    <property type="entry name" value="ligand_gated_channel"/>
    <property type="match status" value="1"/>
</dbReference>
<evidence type="ECO:0000256" key="5">
    <source>
        <dbReference type="ARBA" id="ARBA00023077"/>
    </source>
</evidence>
<dbReference type="Gene3D" id="2.40.170.20">
    <property type="entry name" value="TonB-dependent receptor, beta-barrel domain"/>
    <property type="match status" value="1"/>
</dbReference>
<feature type="domain" description="TonB-dependent receptor-like beta-barrel" evidence="10">
    <location>
        <begin position="235"/>
        <end position="652"/>
    </location>
</feature>
<gene>
    <name evidence="12" type="ORF">CLV81_2679</name>
</gene>
<evidence type="ECO:0000256" key="6">
    <source>
        <dbReference type="ARBA" id="ARBA00023136"/>
    </source>
</evidence>
<dbReference type="GO" id="GO:0009279">
    <property type="term" value="C:cell outer membrane"/>
    <property type="evidence" value="ECO:0007669"/>
    <property type="project" value="UniProtKB-SubCell"/>
</dbReference>
<evidence type="ECO:0000256" key="2">
    <source>
        <dbReference type="ARBA" id="ARBA00022448"/>
    </source>
</evidence>
<dbReference type="AlphaFoldDB" id="A0A2T0M9U6"/>
<accession>A0A2T0M9U6</accession>
<keyword evidence="2 8" id="KW-0813">Transport</keyword>
<evidence type="ECO:0000256" key="9">
    <source>
        <dbReference type="RuleBase" id="RU003357"/>
    </source>
</evidence>
<evidence type="ECO:0000256" key="8">
    <source>
        <dbReference type="PROSITE-ProRule" id="PRU01360"/>
    </source>
</evidence>
<dbReference type="SUPFAM" id="SSF56935">
    <property type="entry name" value="Porins"/>
    <property type="match status" value="1"/>
</dbReference>
<sequence length="687" mass="76903">MIVFSRSVYGIRLSLLFFTLFFGYIAKAQQDSVPVIELDTVVIEAARLQVSKDELPASVSVKEFGAVQQNLQQLTANDYLQGIPGLFVLNSNNFAQDTRISIRGFGARSAFGIRGVRLVIDGIPETTPDGQGQVDNLNLGLIERIEVLRGASSSLYGNASGGVINVSTKSDFTRDFVELSSAIGSYNFQTFQAIAGIGNKKSKTVLFANRTTSDGFRANSRFETNQFNLRTKWKTGDKTGLNFQLNYTDSPIAQDAGGITQEDVDMDRTLARDRNVDFDTGESVRQFKTGVALQWRPSKLNVNSFVYYSYRDFANKLPFSFGGAVDLVRNYWGHGSNASFDFFKDKGLLTAQVGYELASQNDRRTRFINDLGSLGDVTLQQNEIFQNLGAFAILQSKIKKWIFRGGIRYDNNILEVEDTFLENGDASDRIVLNTINPSVGLRFKVDKNQSLFANFATSFETPVLSELSANPNDDGGFNRNLNEQTSTTFEGGYTYSKPKFRLETTVFYIETEDDIVPFELEAFPDRTFFRNAGSAERFGVEVATVFWLNNTIRFNASYAWSRFTYNRFEIPLGNFNGNRLPGIPEHLAFLQGLYRSQKGLVIRWNMQYRGDFFANDSNAVTEASAVISNLSVSQKLSFDGWNLSPYFGVNNLFDTQYNDNVRLNAFGGRFFEPAPGINVYGGLRISL</sequence>
<keyword evidence="5 9" id="KW-0798">TonB box</keyword>
<dbReference type="InterPro" id="IPR037066">
    <property type="entry name" value="Plug_dom_sf"/>
</dbReference>
<dbReference type="GO" id="GO:0044718">
    <property type="term" value="P:siderophore transmembrane transport"/>
    <property type="evidence" value="ECO:0007669"/>
    <property type="project" value="TreeGrafter"/>
</dbReference>
<keyword evidence="13" id="KW-1185">Reference proteome</keyword>
<dbReference type="InterPro" id="IPR039426">
    <property type="entry name" value="TonB-dep_rcpt-like"/>
</dbReference>
<evidence type="ECO:0000256" key="4">
    <source>
        <dbReference type="ARBA" id="ARBA00022692"/>
    </source>
</evidence>
<comment type="subcellular location">
    <subcellularLocation>
        <location evidence="1 8">Cell outer membrane</location>
        <topology evidence="1 8">Multi-pass membrane protein</topology>
    </subcellularLocation>
</comment>
<dbReference type="OrthoDB" id="9782587at2"/>
<comment type="similarity">
    <text evidence="8 9">Belongs to the TonB-dependent receptor family.</text>
</comment>
<keyword evidence="4 8" id="KW-0812">Transmembrane</keyword>
<organism evidence="12 13">
    <name type="scientific">Flagellimonas meridianipacifica</name>
    <dbReference type="NCBI Taxonomy" id="1080225"/>
    <lineage>
        <taxon>Bacteria</taxon>
        <taxon>Pseudomonadati</taxon>
        <taxon>Bacteroidota</taxon>
        <taxon>Flavobacteriia</taxon>
        <taxon>Flavobacteriales</taxon>
        <taxon>Flavobacteriaceae</taxon>
        <taxon>Flagellimonas</taxon>
    </lineage>
</organism>
<dbReference type="InterPro" id="IPR036942">
    <property type="entry name" value="Beta-barrel_TonB_sf"/>
</dbReference>
<evidence type="ECO:0000313" key="12">
    <source>
        <dbReference type="EMBL" id="PRX54281.1"/>
    </source>
</evidence>
<keyword evidence="6 8" id="KW-0472">Membrane</keyword>